<keyword evidence="1" id="KW-0812">Transmembrane</keyword>
<keyword evidence="1" id="KW-1133">Transmembrane helix</keyword>
<evidence type="ECO:0000256" key="1">
    <source>
        <dbReference type="SAM" id="Phobius"/>
    </source>
</evidence>
<keyword evidence="1" id="KW-0472">Membrane</keyword>
<keyword evidence="3" id="KW-1185">Reference proteome</keyword>
<organism evidence="2 3">
    <name type="scientific">Lysobacter firmicutimachus</name>
    <dbReference type="NCBI Taxonomy" id="1792846"/>
    <lineage>
        <taxon>Bacteria</taxon>
        <taxon>Pseudomonadati</taxon>
        <taxon>Pseudomonadota</taxon>
        <taxon>Gammaproteobacteria</taxon>
        <taxon>Lysobacterales</taxon>
        <taxon>Lysobacteraceae</taxon>
        <taxon>Lysobacter</taxon>
    </lineage>
</organism>
<name>A0ABU8D3L1_9GAMM</name>
<protein>
    <submittedName>
        <fullName evidence="2">Uncharacterized protein</fullName>
    </submittedName>
</protein>
<evidence type="ECO:0000313" key="3">
    <source>
        <dbReference type="Proteomes" id="UP001387215"/>
    </source>
</evidence>
<dbReference type="RefSeq" id="WP_336131859.1">
    <property type="nucleotide sequence ID" value="NZ_JBANDL010000002.1"/>
</dbReference>
<dbReference type="EMBL" id="JBANDL010000002">
    <property type="protein sequence ID" value="MEI2455329.1"/>
    <property type="molecule type" value="Genomic_DNA"/>
</dbReference>
<reference evidence="2 3" key="1">
    <citation type="submission" date="2024-02" db="EMBL/GenBank/DDBJ databases">
        <title>Lysobacter Genome Sequencing and Mining.</title>
        <authorList>
            <person name="Bierman J."/>
            <person name="Walker M.C."/>
        </authorList>
    </citation>
    <scope>NUCLEOTIDE SEQUENCE [LARGE SCALE GENOMIC DNA]</scope>
    <source>
        <strain evidence="2 3">PB6250</strain>
    </source>
</reference>
<feature type="transmembrane region" description="Helical" evidence="1">
    <location>
        <begin position="44"/>
        <end position="64"/>
    </location>
</feature>
<proteinExistence type="predicted"/>
<gene>
    <name evidence="2" type="ORF">V2J18_11630</name>
</gene>
<comment type="caution">
    <text evidence="2">The sequence shown here is derived from an EMBL/GenBank/DDBJ whole genome shotgun (WGS) entry which is preliminary data.</text>
</comment>
<evidence type="ECO:0000313" key="2">
    <source>
        <dbReference type="EMBL" id="MEI2455329.1"/>
    </source>
</evidence>
<sequence length="68" mass="7168">MPETVLIQACKASDFDAATQTCAHPIWATYEPSPFPALSVEEGAVIGAAIVACWAVGAGFKAIYRVVR</sequence>
<dbReference type="Proteomes" id="UP001387215">
    <property type="component" value="Unassembled WGS sequence"/>
</dbReference>
<accession>A0ABU8D3L1</accession>